<reference evidence="3 4" key="1">
    <citation type="submission" date="2018-04" db="EMBL/GenBank/DDBJ databases">
        <authorList>
            <person name="Zhang X."/>
            <person name="Yuan J."/>
            <person name="Li F."/>
            <person name="Xiang J."/>
        </authorList>
    </citation>
    <scope>NUCLEOTIDE SEQUENCE [LARGE SCALE GENOMIC DNA]</scope>
    <source>
        <tissue evidence="3">Muscle</tissue>
    </source>
</reference>
<evidence type="ECO:0000256" key="1">
    <source>
        <dbReference type="SAM" id="MobiDB-lite"/>
    </source>
</evidence>
<name>A0A423TRU5_PENVA</name>
<feature type="chain" id="PRO_5019569887" evidence="2">
    <location>
        <begin position="30"/>
        <end position="975"/>
    </location>
</feature>
<evidence type="ECO:0000313" key="3">
    <source>
        <dbReference type="EMBL" id="ROT79172.1"/>
    </source>
</evidence>
<keyword evidence="4" id="KW-1185">Reference proteome</keyword>
<proteinExistence type="predicted"/>
<feature type="region of interest" description="Disordered" evidence="1">
    <location>
        <begin position="935"/>
        <end position="975"/>
    </location>
</feature>
<organism evidence="3 4">
    <name type="scientific">Penaeus vannamei</name>
    <name type="common">Whiteleg shrimp</name>
    <name type="synonym">Litopenaeus vannamei</name>
    <dbReference type="NCBI Taxonomy" id="6689"/>
    <lineage>
        <taxon>Eukaryota</taxon>
        <taxon>Metazoa</taxon>
        <taxon>Ecdysozoa</taxon>
        <taxon>Arthropoda</taxon>
        <taxon>Crustacea</taxon>
        <taxon>Multicrustacea</taxon>
        <taxon>Malacostraca</taxon>
        <taxon>Eumalacostraca</taxon>
        <taxon>Eucarida</taxon>
        <taxon>Decapoda</taxon>
        <taxon>Dendrobranchiata</taxon>
        <taxon>Penaeoidea</taxon>
        <taxon>Penaeidae</taxon>
        <taxon>Penaeus</taxon>
    </lineage>
</organism>
<gene>
    <name evidence="3" type="ORF">C7M84_002121</name>
</gene>
<feature type="region of interest" description="Disordered" evidence="1">
    <location>
        <begin position="886"/>
        <end position="922"/>
    </location>
</feature>
<feature type="compositionally biased region" description="Basic and acidic residues" evidence="1">
    <location>
        <begin position="935"/>
        <end position="955"/>
    </location>
</feature>
<reference evidence="3 4" key="2">
    <citation type="submission" date="2019-01" db="EMBL/GenBank/DDBJ databases">
        <title>The decoding of complex shrimp genome reveals the adaptation for benthos swimmer, frequently molting mechanism and breeding impact on genome.</title>
        <authorList>
            <person name="Sun Y."/>
            <person name="Gao Y."/>
            <person name="Yu Y."/>
        </authorList>
    </citation>
    <scope>NUCLEOTIDE SEQUENCE [LARGE SCALE GENOMIC DNA]</scope>
    <source>
        <tissue evidence="3">Muscle</tissue>
    </source>
</reference>
<evidence type="ECO:0000256" key="2">
    <source>
        <dbReference type="SAM" id="SignalP"/>
    </source>
</evidence>
<accession>A0A423TRU5</accession>
<keyword evidence="2" id="KW-0732">Signal</keyword>
<feature type="compositionally biased region" description="Polar residues" evidence="1">
    <location>
        <begin position="893"/>
        <end position="908"/>
    </location>
</feature>
<dbReference type="Proteomes" id="UP000283509">
    <property type="component" value="Unassembled WGS sequence"/>
</dbReference>
<sequence length="975" mass="104883">MSGGTIASTFQYLTLCLLALLSTCTITNATPTTNQKIEIQTINYNWVDEEKAEVTVCLESEADGTPFGQLDLLVTNDLGRAWRARGGGGGGGGGASRKTEEAFCFAGLSLEKKDLAKTLRFRVLETGRDDPVQELETFVVVPEVTPMGEGRYELCWYDPEGLAFALVEGDVAWPHISPLPGCHDCCVHLTSGSPGDLVTLKTAGTKDSVRQLVQFRLPENQMKPRAVPVTLTIKELHKVSREDDPSGRRQNMRVFLDPHEAKDADDFQLSLTLASGAGQETHLLYEIIDEDATEIEFAGNFKDSIVVIINAMKDGDNVGFGSVAQNLTDPGSRVAKVGDASAPSLRVDPGARGQVEVPGKPPCEGGSGPCYYVGQDVSLDPLCEDFPKIRFCDAVVSEVQNPDEVPLELRNRQELRVQQPRPDGAWTEVVVSSAQDDSILPPDGFGCDDLDDGTCAHPVAVADDLDGFDVTLVVLDDEGYVTASLAVPFEVHKVSAVALSPSLLKVAVDPRSGGTYEVMLPDELASPASQDCIAGSPCRVWFSGVDAVDGTQPVSVKKGSNTIYEDITTETPPTASQVQTITSMDAEEQTRVEVLSARSVQKVELVTFESNVATEDNCEDLKTFVEKSVYYFDASARGPGSWSFVLAGYCEDASFCDVGKANVNLLEMDSRVGVVGAALGSPDASVRVDVGSQESVDVEGFGSCAKAVSPCYFLTEALTEGVLRHCITIPNAGGEDETVNQCDTSHTPFKAMTETPRLELSDGNLLKVFLSTPPTEILEVLVFNPETDDLLSVSSPECISEPDGSCNQEVNIPQDLQDFEVLVVALDEDGGVKESVLSPFHDIKVSTRQLTIIPPPCVLLIPLFPSLASADSLPPKVRRHLRHPALQQRHQIKASTSAPSHSEATSAHFSPAGRRGQGTRLGGCAGAGESFWHLRSDSRRAEPSRWTEGSRRVSQAEEGSNSFWTLGRGRNGLQE</sequence>
<protein>
    <submittedName>
        <fullName evidence="3">Uncharacterized protein</fullName>
    </submittedName>
</protein>
<dbReference type="OrthoDB" id="6370062at2759"/>
<feature type="signal peptide" evidence="2">
    <location>
        <begin position="1"/>
        <end position="29"/>
    </location>
</feature>
<evidence type="ECO:0000313" key="4">
    <source>
        <dbReference type="Proteomes" id="UP000283509"/>
    </source>
</evidence>
<dbReference type="AlphaFoldDB" id="A0A423TRU5"/>
<comment type="caution">
    <text evidence="3">The sequence shown here is derived from an EMBL/GenBank/DDBJ whole genome shotgun (WGS) entry which is preliminary data.</text>
</comment>
<dbReference type="EMBL" id="QCYY01001282">
    <property type="protein sequence ID" value="ROT79172.1"/>
    <property type="molecule type" value="Genomic_DNA"/>
</dbReference>